<dbReference type="Proteomes" id="UP000678393">
    <property type="component" value="Unassembled WGS sequence"/>
</dbReference>
<dbReference type="EMBL" id="CAJHNH020000063">
    <property type="protein sequence ID" value="CAG5114988.1"/>
    <property type="molecule type" value="Genomic_DNA"/>
</dbReference>
<comment type="caution">
    <text evidence="1">The sequence shown here is derived from an EMBL/GenBank/DDBJ whole genome shotgun (WGS) entry which is preliminary data.</text>
</comment>
<feature type="non-terminal residue" evidence="1">
    <location>
        <position position="1"/>
    </location>
</feature>
<feature type="non-terminal residue" evidence="1">
    <location>
        <position position="121"/>
    </location>
</feature>
<protein>
    <submittedName>
        <fullName evidence="1">Uncharacterized protein</fullName>
    </submittedName>
</protein>
<organism evidence="1 2">
    <name type="scientific">Candidula unifasciata</name>
    <dbReference type="NCBI Taxonomy" id="100452"/>
    <lineage>
        <taxon>Eukaryota</taxon>
        <taxon>Metazoa</taxon>
        <taxon>Spiralia</taxon>
        <taxon>Lophotrochozoa</taxon>
        <taxon>Mollusca</taxon>
        <taxon>Gastropoda</taxon>
        <taxon>Heterobranchia</taxon>
        <taxon>Euthyneura</taxon>
        <taxon>Panpulmonata</taxon>
        <taxon>Eupulmonata</taxon>
        <taxon>Stylommatophora</taxon>
        <taxon>Helicina</taxon>
        <taxon>Helicoidea</taxon>
        <taxon>Geomitridae</taxon>
        <taxon>Candidula</taxon>
    </lineage>
</organism>
<keyword evidence="2" id="KW-1185">Reference proteome</keyword>
<reference evidence="1" key="1">
    <citation type="submission" date="2021-04" db="EMBL/GenBank/DDBJ databases">
        <authorList>
            <consortium name="Molecular Ecology Group"/>
        </authorList>
    </citation>
    <scope>NUCLEOTIDE SEQUENCE</scope>
</reference>
<proteinExistence type="predicted"/>
<evidence type="ECO:0000313" key="2">
    <source>
        <dbReference type="Proteomes" id="UP000678393"/>
    </source>
</evidence>
<dbReference type="AlphaFoldDB" id="A0A8S3YEZ0"/>
<gene>
    <name evidence="1" type="ORF">CUNI_LOCUS546</name>
</gene>
<evidence type="ECO:0000313" key="1">
    <source>
        <dbReference type="EMBL" id="CAG5114988.1"/>
    </source>
</evidence>
<name>A0A8S3YEZ0_9EUPU</name>
<accession>A0A8S3YEZ0</accession>
<sequence>MWETLRKRNLNLFLLLLIASLIFVVVVQQSSLIRKMAVLYGSLINDKSDNILKQKTEAALMFDFKKHADYRLQVLQTEMSSMAKLDVCAKILANPISFWRSQLTSTNFTAEVDLQRLSLAN</sequence>